<evidence type="ECO:0000313" key="2">
    <source>
        <dbReference type="Proteomes" id="UP001302321"/>
    </source>
</evidence>
<proteinExistence type="predicted"/>
<dbReference type="Gene3D" id="3.30.420.10">
    <property type="entry name" value="Ribonuclease H-like superfamily/Ribonuclease H"/>
    <property type="match status" value="1"/>
</dbReference>
<comment type="caution">
    <text evidence="1">The sequence shown here is derived from an EMBL/GenBank/DDBJ whole genome shotgun (WGS) entry which is preliminary data.</text>
</comment>
<evidence type="ECO:0000313" key="1">
    <source>
        <dbReference type="EMBL" id="KAK4179543.1"/>
    </source>
</evidence>
<dbReference type="InterPro" id="IPR036397">
    <property type="entry name" value="RNaseH_sf"/>
</dbReference>
<dbReference type="EMBL" id="MU866114">
    <property type="protein sequence ID" value="KAK4179543.1"/>
    <property type="molecule type" value="Genomic_DNA"/>
</dbReference>
<gene>
    <name evidence="1" type="ORF">QBC36DRAFT_154261</name>
</gene>
<dbReference type="Proteomes" id="UP001302321">
    <property type="component" value="Unassembled WGS sequence"/>
</dbReference>
<feature type="non-terminal residue" evidence="1">
    <location>
        <position position="1"/>
    </location>
</feature>
<keyword evidence="2" id="KW-1185">Reference proteome</keyword>
<reference evidence="1" key="1">
    <citation type="journal article" date="2023" name="Mol. Phylogenet. Evol.">
        <title>Genome-scale phylogeny and comparative genomics of the fungal order Sordariales.</title>
        <authorList>
            <person name="Hensen N."/>
            <person name="Bonometti L."/>
            <person name="Westerberg I."/>
            <person name="Brannstrom I.O."/>
            <person name="Guillou S."/>
            <person name="Cros-Aarteil S."/>
            <person name="Calhoun S."/>
            <person name="Haridas S."/>
            <person name="Kuo A."/>
            <person name="Mondo S."/>
            <person name="Pangilinan J."/>
            <person name="Riley R."/>
            <person name="LaButti K."/>
            <person name="Andreopoulos B."/>
            <person name="Lipzen A."/>
            <person name="Chen C."/>
            <person name="Yan M."/>
            <person name="Daum C."/>
            <person name="Ng V."/>
            <person name="Clum A."/>
            <person name="Steindorff A."/>
            <person name="Ohm R.A."/>
            <person name="Martin F."/>
            <person name="Silar P."/>
            <person name="Natvig D.O."/>
            <person name="Lalanne C."/>
            <person name="Gautier V."/>
            <person name="Ament-Velasquez S.L."/>
            <person name="Kruys A."/>
            <person name="Hutchinson M.I."/>
            <person name="Powell A.J."/>
            <person name="Barry K."/>
            <person name="Miller A.N."/>
            <person name="Grigoriev I.V."/>
            <person name="Debuchy R."/>
            <person name="Gladieux P."/>
            <person name="Hiltunen Thoren M."/>
            <person name="Johannesson H."/>
        </authorList>
    </citation>
    <scope>NUCLEOTIDE SEQUENCE</scope>
    <source>
        <strain evidence="1">CBS 892.96</strain>
    </source>
</reference>
<dbReference type="AlphaFoldDB" id="A0AAN7A9Y1"/>
<organism evidence="1 2">
    <name type="scientific">Triangularia setosa</name>
    <dbReference type="NCBI Taxonomy" id="2587417"/>
    <lineage>
        <taxon>Eukaryota</taxon>
        <taxon>Fungi</taxon>
        <taxon>Dikarya</taxon>
        <taxon>Ascomycota</taxon>
        <taxon>Pezizomycotina</taxon>
        <taxon>Sordariomycetes</taxon>
        <taxon>Sordariomycetidae</taxon>
        <taxon>Sordariales</taxon>
        <taxon>Podosporaceae</taxon>
        <taxon>Triangularia</taxon>
    </lineage>
</organism>
<evidence type="ECO:0008006" key="3">
    <source>
        <dbReference type="Google" id="ProtNLM"/>
    </source>
</evidence>
<dbReference type="InterPro" id="IPR012337">
    <property type="entry name" value="RNaseH-like_sf"/>
</dbReference>
<sequence>AIQFAVQAVKHVSTAQDCRVVVFCDGSSDAQGTEGAYAASVNTYLPGIEEHGQRVGYGWPMDVAVGSSSCEATGIFEGINKAEESICGIWKSKVLRPADRPESITVDVFSDCQGVLRALKVAKEDRKSSTRNDLKEASTTSTLTKQLIEEILDAEEALLRLRSKYKLKSLLVNYHWVPGHKGVLPHDQVDELCGKAREENKPVFAIDGVVCKMPGGYRSSYPSIRALFL</sequence>
<protein>
    <recommendedName>
        <fullName evidence="3">RNase H type-1 domain-containing protein</fullName>
    </recommendedName>
</protein>
<dbReference type="SUPFAM" id="SSF53098">
    <property type="entry name" value="Ribonuclease H-like"/>
    <property type="match status" value="1"/>
</dbReference>
<dbReference type="GO" id="GO:0003676">
    <property type="term" value="F:nucleic acid binding"/>
    <property type="evidence" value="ECO:0007669"/>
    <property type="project" value="InterPro"/>
</dbReference>
<accession>A0AAN7A9Y1</accession>
<feature type="non-terminal residue" evidence="1">
    <location>
        <position position="229"/>
    </location>
</feature>
<reference evidence="1" key="2">
    <citation type="submission" date="2023-05" db="EMBL/GenBank/DDBJ databases">
        <authorList>
            <consortium name="Lawrence Berkeley National Laboratory"/>
            <person name="Steindorff A."/>
            <person name="Hensen N."/>
            <person name="Bonometti L."/>
            <person name="Westerberg I."/>
            <person name="Brannstrom I.O."/>
            <person name="Guillou S."/>
            <person name="Cros-Aarteil S."/>
            <person name="Calhoun S."/>
            <person name="Haridas S."/>
            <person name="Kuo A."/>
            <person name="Mondo S."/>
            <person name="Pangilinan J."/>
            <person name="Riley R."/>
            <person name="Labutti K."/>
            <person name="Andreopoulos B."/>
            <person name="Lipzen A."/>
            <person name="Chen C."/>
            <person name="Yanf M."/>
            <person name="Daum C."/>
            <person name="Ng V."/>
            <person name="Clum A."/>
            <person name="Ohm R."/>
            <person name="Martin F."/>
            <person name="Silar P."/>
            <person name="Natvig D."/>
            <person name="Lalanne C."/>
            <person name="Gautier V."/>
            <person name="Ament-Velasquez S.L."/>
            <person name="Kruys A."/>
            <person name="Hutchinson M.I."/>
            <person name="Powell A.J."/>
            <person name="Barry K."/>
            <person name="Miller A.N."/>
            <person name="Grigoriev I.V."/>
            <person name="Debuchy R."/>
            <person name="Gladieux P."/>
            <person name="Thoren M.H."/>
            <person name="Johannesson H."/>
        </authorList>
    </citation>
    <scope>NUCLEOTIDE SEQUENCE</scope>
    <source>
        <strain evidence="1">CBS 892.96</strain>
    </source>
</reference>
<name>A0AAN7A9Y1_9PEZI</name>